<evidence type="ECO:0000313" key="3">
    <source>
        <dbReference type="Proteomes" id="UP001174936"/>
    </source>
</evidence>
<organism evidence="2 3">
    <name type="scientific">Cercophora newfieldiana</name>
    <dbReference type="NCBI Taxonomy" id="92897"/>
    <lineage>
        <taxon>Eukaryota</taxon>
        <taxon>Fungi</taxon>
        <taxon>Dikarya</taxon>
        <taxon>Ascomycota</taxon>
        <taxon>Pezizomycotina</taxon>
        <taxon>Sordariomycetes</taxon>
        <taxon>Sordariomycetidae</taxon>
        <taxon>Sordariales</taxon>
        <taxon>Lasiosphaeriaceae</taxon>
        <taxon>Cercophora</taxon>
    </lineage>
</organism>
<name>A0AA39XSJ7_9PEZI</name>
<comment type="caution">
    <text evidence="2">The sequence shown here is derived from an EMBL/GenBank/DDBJ whole genome shotgun (WGS) entry which is preliminary data.</text>
</comment>
<accession>A0AA39XSJ7</accession>
<reference evidence="2" key="1">
    <citation type="submission" date="2023-06" db="EMBL/GenBank/DDBJ databases">
        <title>Genome-scale phylogeny and comparative genomics of the fungal order Sordariales.</title>
        <authorList>
            <consortium name="Lawrence Berkeley National Laboratory"/>
            <person name="Hensen N."/>
            <person name="Bonometti L."/>
            <person name="Westerberg I."/>
            <person name="Brannstrom I.O."/>
            <person name="Guillou S."/>
            <person name="Cros-Aarteil S."/>
            <person name="Calhoun S."/>
            <person name="Haridas S."/>
            <person name="Kuo A."/>
            <person name="Mondo S."/>
            <person name="Pangilinan J."/>
            <person name="Riley R."/>
            <person name="Labutti K."/>
            <person name="Andreopoulos B."/>
            <person name="Lipzen A."/>
            <person name="Chen C."/>
            <person name="Yanf M."/>
            <person name="Daum C."/>
            <person name="Ng V."/>
            <person name="Clum A."/>
            <person name="Steindorff A."/>
            <person name="Ohm R."/>
            <person name="Martin F."/>
            <person name="Silar P."/>
            <person name="Natvig D."/>
            <person name="Lalanne C."/>
            <person name="Gautier V."/>
            <person name="Ament-Velasquez S.L."/>
            <person name="Kruys A."/>
            <person name="Hutchinson M.I."/>
            <person name="Powell A.J."/>
            <person name="Barry K."/>
            <person name="Miller A.N."/>
            <person name="Grigoriev I.V."/>
            <person name="Debuchy R."/>
            <person name="Gladieux P."/>
            <person name="Thoren M.H."/>
            <person name="Johannesson H."/>
        </authorList>
    </citation>
    <scope>NUCLEOTIDE SEQUENCE</scope>
    <source>
        <strain evidence="2">SMH2532-1</strain>
    </source>
</reference>
<keyword evidence="3" id="KW-1185">Reference proteome</keyword>
<sequence length="291" mass="33884">MACGNVTSEVNFLKRLELYRKEKPFQIFIPVDENAPDPRSTNIEFEMKEQAFVDIRKNLDDFSLDSHGFEVGIHPTALDPADFNNRETVESRYFDEVKEILTTIDGGYDEVFIFDYRLRNAAIPKEEVLLDMNDLSQWLRPSPNVHIDQSPRAVLHRIQLHLPEDAAFLLQGRVRVVNVWRPIENPVENYPLAFCDPRSVQEKDLVECDHVRRKFKGANMYMHYSPGQQWYYFGQQQPEEVLLLKMFDSDSTVEAKACPHASFRHPLSPPQSKPRKSIEVRALVFNYPAEE</sequence>
<dbReference type="GO" id="GO:0016491">
    <property type="term" value="F:oxidoreductase activity"/>
    <property type="evidence" value="ECO:0007669"/>
    <property type="project" value="InterPro"/>
</dbReference>
<dbReference type="GO" id="GO:0008168">
    <property type="term" value="F:methyltransferase activity"/>
    <property type="evidence" value="ECO:0007669"/>
    <property type="project" value="UniProtKB-KW"/>
</dbReference>
<protein>
    <submittedName>
        <fullName evidence="2">Methyltransferase CmcJ</fullName>
    </submittedName>
</protein>
<proteinExistence type="inferred from homology"/>
<dbReference type="PANTHER" id="PTHR34598">
    <property type="entry name" value="BLL6449 PROTEIN"/>
    <property type="match status" value="1"/>
</dbReference>
<dbReference type="NCBIfam" id="NF041278">
    <property type="entry name" value="CmcJ_NvfI_EfuI"/>
    <property type="match status" value="1"/>
</dbReference>
<dbReference type="GO" id="GO:0032259">
    <property type="term" value="P:methylation"/>
    <property type="evidence" value="ECO:0007669"/>
    <property type="project" value="UniProtKB-KW"/>
</dbReference>
<evidence type="ECO:0000313" key="2">
    <source>
        <dbReference type="EMBL" id="KAK0639449.1"/>
    </source>
</evidence>
<dbReference type="Proteomes" id="UP001174936">
    <property type="component" value="Unassembled WGS sequence"/>
</dbReference>
<dbReference type="EMBL" id="JAULSV010000007">
    <property type="protein sequence ID" value="KAK0639449.1"/>
    <property type="molecule type" value="Genomic_DNA"/>
</dbReference>
<keyword evidence="2" id="KW-0489">Methyltransferase</keyword>
<evidence type="ECO:0000256" key="1">
    <source>
        <dbReference type="ARBA" id="ARBA00023604"/>
    </source>
</evidence>
<comment type="similarity">
    <text evidence="1">Belongs to the asaB hydroxylase/desaturase family.</text>
</comment>
<dbReference type="PANTHER" id="PTHR34598:SF3">
    <property type="entry name" value="OXIDOREDUCTASE AN1597"/>
    <property type="match status" value="1"/>
</dbReference>
<dbReference type="AlphaFoldDB" id="A0AA39XSJ7"/>
<gene>
    <name evidence="2" type="ORF">B0T16DRAFT_395180</name>
</gene>
<dbReference type="InterPro" id="IPR044053">
    <property type="entry name" value="AsaB-like"/>
</dbReference>
<keyword evidence="2" id="KW-0808">Transferase</keyword>